<dbReference type="Pfam" id="PF09782">
    <property type="entry name" value="NDUF_B6"/>
    <property type="match status" value="1"/>
</dbReference>
<sequence>MIKEIQMSGIPTTKSLSTSYRWKSFKNLHILIGFLLDQHLHPDEPIVVDAVHRQLNPIRVLYRYPWDKLNISLLAIAINDIDFLHVQPTFGVYYGTAIRVTVPKLIIAFAVLQTTYYYWKYEVKDWTHLRGIETMPQKEVIVNSLAIEAKYPGLQASGLSDPSKNNYFTICIYIHIYIYIYYFFFSKLISDV</sequence>
<organism evidence="2 3">
    <name type="scientific">Heterorhabditis bacteriophora</name>
    <name type="common">Entomopathogenic nematode worm</name>
    <dbReference type="NCBI Taxonomy" id="37862"/>
    <lineage>
        <taxon>Eukaryota</taxon>
        <taxon>Metazoa</taxon>
        <taxon>Ecdysozoa</taxon>
        <taxon>Nematoda</taxon>
        <taxon>Chromadorea</taxon>
        <taxon>Rhabditida</taxon>
        <taxon>Rhabditina</taxon>
        <taxon>Rhabditomorpha</taxon>
        <taxon>Strongyloidea</taxon>
        <taxon>Heterorhabditidae</taxon>
        <taxon>Heterorhabditis</taxon>
    </lineage>
</organism>
<reference evidence="3" key="1">
    <citation type="submission" date="2016-11" db="UniProtKB">
        <authorList>
            <consortium name="WormBaseParasite"/>
        </authorList>
    </citation>
    <scope>IDENTIFICATION</scope>
</reference>
<dbReference type="GO" id="GO:0005739">
    <property type="term" value="C:mitochondrion"/>
    <property type="evidence" value="ECO:0007669"/>
    <property type="project" value="GOC"/>
</dbReference>
<name>A0A1I7WWD6_HETBA</name>
<feature type="transmembrane region" description="Helical" evidence="1">
    <location>
        <begin position="167"/>
        <end position="185"/>
    </location>
</feature>
<evidence type="ECO:0000313" key="2">
    <source>
        <dbReference type="Proteomes" id="UP000095283"/>
    </source>
</evidence>
<evidence type="ECO:0000313" key="3">
    <source>
        <dbReference type="WBParaSite" id="Hba_09511"/>
    </source>
</evidence>
<keyword evidence="1" id="KW-0472">Membrane</keyword>
<proteinExistence type="predicted"/>
<keyword evidence="2" id="KW-1185">Reference proteome</keyword>
<accession>A0A1I7WWD6</accession>
<dbReference type="InterPro" id="IPR019174">
    <property type="entry name" value="NADH_DH_b-subcmplx_su6"/>
</dbReference>
<keyword evidence="1" id="KW-1133">Transmembrane helix</keyword>
<dbReference type="GO" id="GO:0006120">
    <property type="term" value="P:mitochondrial electron transport, NADH to ubiquinone"/>
    <property type="evidence" value="ECO:0007669"/>
    <property type="project" value="InterPro"/>
</dbReference>
<dbReference type="Proteomes" id="UP000095283">
    <property type="component" value="Unplaced"/>
</dbReference>
<keyword evidence="1" id="KW-0812">Transmembrane</keyword>
<dbReference type="PANTHER" id="PTHR21106:SF2">
    <property type="entry name" value="NADH DEHYDROGENASE [UBIQUINONE] 1 BETA SUBCOMPLEX SUBUNIT 6"/>
    <property type="match status" value="1"/>
</dbReference>
<protein>
    <submittedName>
        <fullName evidence="3">NADH dehydrogenase [ubiquinone] 1 beta subcomplex subunit 6</fullName>
    </submittedName>
</protein>
<dbReference type="PANTHER" id="PTHR21106">
    <property type="entry name" value="NADH DEHYDROGENASE [UBIQUINONE] 1 BETA SUBCOMPLEX SUBUNIT 6"/>
    <property type="match status" value="1"/>
</dbReference>
<dbReference type="AlphaFoldDB" id="A0A1I7WWD6"/>
<dbReference type="WBParaSite" id="Hba_09511">
    <property type="protein sequence ID" value="Hba_09511"/>
    <property type="gene ID" value="Hba_09511"/>
</dbReference>
<evidence type="ECO:0000256" key="1">
    <source>
        <dbReference type="SAM" id="Phobius"/>
    </source>
</evidence>